<dbReference type="AlphaFoldDB" id="A0A844Z419"/>
<dbReference type="OrthoDB" id="7509105at2"/>
<gene>
    <name evidence="1" type="ORF">GRI35_08655</name>
</gene>
<evidence type="ECO:0000313" key="1">
    <source>
        <dbReference type="EMBL" id="MXO83431.1"/>
    </source>
</evidence>
<organism evidence="1 2">
    <name type="scientific">Pontixanthobacter aestiaquae</name>
    <dbReference type="NCBI Taxonomy" id="1509367"/>
    <lineage>
        <taxon>Bacteria</taxon>
        <taxon>Pseudomonadati</taxon>
        <taxon>Pseudomonadota</taxon>
        <taxon>Alphaproteobacteria</taxon>
        <taxon>Sphingomonadales</taxon>
        <taxon>Erythrobacteraceae</taxon>
        <taxon>Pontixanthobacter</taxon>
    </lineage>
</organism>
<keyword evidence="2" id="KW-1185">Reference proteome</keyword>
<proteinExistence type="predicted"/>
<protein>
    <submittedName>
        <fullName evidence="1">Elongation factor P</fullName>
    </submittedName>
</protein>
<keyword evidence="1" id="KW-0251">Elongation factor</keyword>
<dbReference type="Proteomes" id="UP000460290">
    <property type="component" value="Unassembled WGS sequence"/>
</dbReference>
<sequence>MPASSQDRMGRLGTLPHGFYVCSLPGDAGGAAWIDLPDKNFTISNASTYRNAEGAGTYLLTGKRVTFTGGPLKGMRFDRTGKSKLQWIANDGKPGRIRCVRRGGSG</sequence>
<evidence type="ECO:0000313" key="2">
    <source>
        <dbReference type="Proteomes" id="UP000460290"/>
    </source>
</evidence>
<reference evidence="1 2" key="1">
    <citation type="submission" date="2019-12" db="EMBL/GenBank/DDBJ databases">
        <title>Genomic-based taxomic classification of the family Erythrobacteraceae.</title>
        <authorList>
            <person name="Xu L."/>
        </authorList>
    </citation>
    <scope>NUCLEOTIDE SEQUENCE [LARGE SCALE GENOMIC DNA]</scope>
    <source>
        <strain evidence="1 2">KCTC 42006</strain>
    </source>
</reference>
<accession>A0A844Z419</accession>
<name>A0A844Z419_9SPHN</name>
<keyword evidence="1" id="KW-0648">Protein biosynthesis</keyword>
<comment type="caution">
    <text evidence="1">The sequence shown here is derived from an EMBL/GenBank/DDBJ whole genome shotgun (WGS) entry which is preliminary data.</text>
</comment>
<dbReference type="EMBL" id="WTYZ01000001">
    <property type="protein sequence ID" value="MXO83431.1"/>
    <property type="molecule type" value="Genomic_DNA"/>
</dbReference>
<dbReference type="GO" id="GO:0003746">
    <property type="term" value="F:translation elongation factor activity"/>
    <property type="evidence" value="ECO:0007669"/>
    <property type="project" value="UniProtKB-KW"/>
</dbReference>